<dbReference type="PANTHER" id="PTHR22930:SF85">
    <property type="entry name" value="GH03217P-RELATED"/>
    <property type="match status" value="1"/>
</dbReference>
<reference evidence="10 11" key="1">
    <citation type="submission" date="2019-05" db="EMBL/GenBank/DDBJ databases">
        <title>Emergence of the Ug99 lineage of the wheat stem rust pathogen through somatic hybridization.</title>
        <authorList>
            <person name="Li F."/>
            <person name="Upadhyaya N.M."/>
            <person name="Sperschneider J."/>
            <person name="Matny O."/>
            <person name="Nguyen-Phuc H."/>
            <person name="Mago R."/>
            <person name="Raley C."/>
            <person name="Miller M.E."/>
            <person name="Silverstein K.A.T."/>
            <person name="Henningsen E."/>
            <person name="Hirsch C.D."/>
            <person name="Visser B."/>
            <person name="Pretorius Z.A."/>
            <person name="Steffenson B.J."/>
            <person name="Schwessinger B."/>
            <person name="Dodds P.N."/>
            <person name="Figueroa M."/>
        </authorList>
    </citation>
    <scope>NUCLEOTIDE SEQUENCE [LARGE SCALE GENOMIC DNA]</scope>
    <source>
        <strain evidence="10">21-0</strain>
    </source>
</reference>
<dbReference type="InterPro" id="IPR027806">
    <property type="entry name" value="HARBI1_dom"/>
</dbReference>
<feature type="domain" description="DDE Tnp4" evidence="8">
    <location>
        <begin position="176"/>
        <end position="338"/>
    </location>
</feature>
<protein>
    <submittedName>
        <fullName evidence="10">Uncharacterized protein</fullName>
    </submittedName>
</protein>
<dbReference type="GO" id="GO:0005634">
    <property type="term" value="C:nucleus"/>
    <property type="evidence" value="ECO:0007669"/>
    <property type="project" value="UniProtKB-SubCell"/>
</dbReference>
<name>A0A5B0QBQ1_PUCGR</name>
<comment type="caution">
    <text evidence="10">The sequence shown here is derived from an EMBL/GenBank/DDBJ whole genome shotgun (WGS) entry which is preliminary data.</text>
</comment>
<evidence type="ECO:0000256" key="5">
    <source>
        <dbReference type="ARBA" id="ARBA00022723"/>
    </source>
</evidence>
<dbReference type="GO" id="GO:0016787">
    <property type="term" value="F:hydrolase activity"/>
    <property type="evidence" value="ECO:0007669"/>
    <property type="project" value="UniProtKB-KW"/>
</dbReference>
<evidence type="ECO:0000256" key="7">
    <source>
        <dbReference type="ARBA" id="ARBA00023242"/>
    </source>
</evidence>
<accession>A0A5B0QBQ1</accession>
<sequence>MDDESKSRLIKTLVETAANSRSVECAAVAGMAIVLLAAYDEGPEYGDGGQAYTRFLLNDASPELFKQITRMERETFDTLVDQLDTLELLEDGRSVSIDEQVLIFLDIVCHNSTMRQTSVKFRRGMYTIKRYFNAVLDALFELYPRYIKMTTRTCRLPKDISEKPENEPFKDCIGALDGVYLPVTAPDKTPNPWRNRHGMICQYVLAAVNLNFEFIYVLAGWEGCALDSQVLNSATQSKRLDIPDGKYLLSGPRYPLQKGLMTPFRGARYDPQEQTSEDKKFENKEELFNSRHATLRHNIVEEIFGCMKQKFPVLQTAPEEVELRKQVRLVYALCMLWNFIRKHEPIENLFDDTNRASESSNRSNYLTRSLYLSKEDDEMKKQQQRIATDLWDQFTSKPSQS</sequence>
<proteinExistence type="inferred from homology"/>
<evidence type="ECO:0000256" key="4">
    <source>
        <dbReference type="ARBA" id="ARBA00022722"/>
    </source>
</evidence>
<keyword evidence="5" id="KW-0479">Metal-binding</keyword>
<evidence type="ECO:0000256" key="6">
    <source>
        <dbReference type="ARBA" id="ARBA00022801"/>
    </source>
</evidence>
<comment type="cofactor">
    <cofactor evidence="1">
        <name>a divalent metal cation</name>
        <dbReference type="ChEBI" id="CHEBI:60240"/>
    </cofactor>
</comment>
<evidence type="ECO:0000256" key="2">
    <source>
        <dbReference type="ARBA" id="ARBA00004123"/>
    </source>
</evidence>
<evidence type="ECO:0000256" key="3">
    <source>
        <dbReference type="ARBA" id="ARBA00006958"/>
    </source>
</evidence>
<keyword evidence="11" id="KW-1185">Reference proteome</keyword>
<dbReference type="AlphaFoldDB" id="A0A5B0QBQ1"/>
<comment type="similarity">
    <text evidence="3">Belongs to the HARBI1 family.</text>
</comment>
<dbReference type="EMBL" id="VSWC01000027">
    <property type="protein sequence ID" value="KAA1110648.1"/>
    <property type="molecule type" value="Genomic_DNA"/>
</dbReference>
<dbReference type="Pfam" id="PF26138">
    <property type="entry name" value="DUF8040"/>
    <property type="match status" value="1"/>
</dbReference>
<dbReference type="Proteomes" id="UP000324748">
    <property type="component" value="Unassembled WGS sequence"/>
</dbReference>
<dbReference type="OrthoDB" id="1681765at2759"/>
<dbReference type="InterPro" id="IPR058353">
    <property type="entry name" value="DUF8040"/>
</dbReference>
<keyword evidence="4" id="KW-0540">Nuclease</keyword>
<keyword evidence="6" id="KW-0378">Hydrolase</keyword>
<organism evidence="10 11">
    <name type="scientific">Puccinia graminis f. sp. tritici</name>
    <dbReference type="NCBI Taxonomy" id="56615"/>
    <lineage>
        <taxon>Eukaryota</taxon>
        <taxon>Fungi</taxon>
        <taxon>Dikarya</taxon>
        <taxon>Basidiomycota</taxon>
        <taxon>Pucciniomycotina</taxon>
        <taxon>Pucciniomycetes</taxon>
        <taxon>Pucciniales</taxon>
        <taxon>Pucciniaceae</taxon>
        <taxon>Puccinia</taxon>
    </lineage>
</organism>
<dbReference type="InterPro" id="IPR045249">
    <property type="entry name" value="HARBI1-like"/>
</dbReference>
<evidence type="ECO:0000313" key="11">
    <source>
        <dbReference type="Proteomes" id="UP000324748"/>
    </source>
</evidence>
<gene>
    <name evidence="10" type="ORF">PGT21_050255</name>
</gene>
<comment type="subcellular location">
    <subcellularLocation>
        <location evidence="2">Nucleus</location>
    </subcellularLocation>
</comment>
<evidence type="ECO:0000256" key="1">
    <source>
        <dbReference type="ARBA" id="ARBA00001968"/>
    </source>
</evidence>
<dbReference type="PANTHER" id="PTHR22930">
    <property type="match status" value="1"/>
</dbReference>
<evidence type="ECO:0000259" key="8">
    <source>
        <dbReference type="Pfam" id="PF13359"/>
    </source>
</evidence>
<dbReference type="Pfam" id="PF13359">
    <property type="entry name" value="DDE_Tnp_4"/>
    <property type="match status" value="1"/>
</dbReference>
<dbReference type="GO" id="GO:0046872">
    <property type="term" value="F:metal ion binding"/>
    <property type="evidence" value="ECO:0007669"/>
    <property type="project" value="UniProtKB-KW"/>
</dbReference>
<dbReference type="GO" id="GO:0004518">
    <property type="term" value="F:nuclease activity"/>
    <property type="evidence" value="ECO:0007669"/>
    <property type="project" value="UniProtKB-KW"/>
</dbReference>
<evidence type="ECO:0000259" key="9">
    <source>
        <dbReference type="Pfam" id="PF26138"/>
    </source>
</evidence>
<evidence type="ECO:0000313" key="10">
    <source>
        <dbReference type="EMBL" id="KAA1110648.1"/>
    </source>
</evidence>
<feature type="domain" description="DUF8040" evidence="9">
    <location>
        <begin position="49"/>
        <end position="140"/>
    </location>
</feature>
<keyword evidence="7" id="KW-0539">Nucleus</keyword>